<name>C9LC25_BLAHA</name>
<evidence type="ECO:0000313" key="2">
    <source>
        <dbReference type="Proteomes" id="UP000003755"/>
    </source>
</evidence>
<comment type="caution">
    <text evidence="1">The sequence shown here is derived from an EMBL/GenBank/DDBJ whole genome shotgun (WGS) entry which is preliminary data.</text>
</comment>
<dbReference type="HOGENOM" id="CLU_2767613_0_0_9"/>
<evidence type="ECO:0000313" key="1">
    <source>
        <dbReference type="EMBL" id="EEX20249.1"/>
    </source>
</evidence>
<protein>
    <submittedName>
        <fullName evidence="1">Uncharacterized protein</fullName>
    </submittedName>
</protein>
<dbReference type="STRING" id="537007.BLAHAN_06983"/>
<dbReference type="Proteomes" id="UP000003755">
    <property type="component" value="Unassembled WGS sequence"/>
</dbReference>
<organism evidence="1 2">
    <name type="scientific">Blautia hansenii DSM 20583</name>
    <dbReference type="NCBI Taxonomy" id="537007"/>
    <lineage>
        <taxon>Bacteria</taxon>
        <taxon>Bacillati</taxon>
        <taxon>Bacillota</taxon>
        <taxon>Clostridia</taxon>
        <taxon>Lachnospirales</taxon>
        <taxon>Lachnospiraceae</taxon>
        <taxon>Blautia</taxon>
    </lineage>
</organism>
<dbReference type="AlphaFoldDB" id="C9LC25"/>
<sequence length="69" mass="8043">MLYKFSFCRPSEMTKTTPNYHVFCLKDDSITAIAGNNNLLYSRRLFKKWTVLPLSGFQNTVTISFIFLL</sequence>
<dbReference type="EMBL" id="ABYU02000049">
    <property type="protein sequence ID" value="EEX20249.1"/>
    <property type="molecule type" value="Genomic_DNA"/>
</dbReference>
<proteinExistence type="predicted"/>
<accession>C9LC25</accession>
<reference evidence="1" key="1">
    <citation type="submission" date="2009-09" db="EMBL/GenBank/DDBJ databases">
        <authorList>
            <person name="Weinstock G."/>
            <person name="Sodergren E."/>
            <person name="Clifton S."/>
            <person name="Fulton L."/>
            <person name="Fulton B."/>
            <person name="Courtney L."/>
            <person name="Fronick C."/>
            <person name="Harrison M."/>
            <person name="Strong C."/>
            <person name="Farmer C."/>
            <person name="Delahaunty K."/>
            <person name="Markovic C."/>
            <person name="Hall O."/>
            <person name="Minx P."/>
            <person name="Tomlinson C."/>
            <person name="Mitreva M."/>
            <person name="Nelson J."/>
            <person name="Hou S."/>
            <person name="Wollam A."/>
            <person name="Pepin K.H."/>
            <person name="Johnson M."/>
            <person name="Bhonagiri V."/>
            <person name="Nash W.E."/>
            <person name="Warren W."/>
            <person name="Chinwalla A."/>
            <person name="Mardis E.R."/>
            <person name="Wilson R.K."/>
        </authorList>
    </citation>
    <scope>NUCLEOTIDE SEQUENCE [LARGE SCALE GENOMIC DNA]</scope>
    <source>
        <strain evidence="1">DSM 20583</strain>
    </source>
</reference>
<keyword evidence="2" id="KW-1185">Reference proteome</keyword>
<gene>
    <name evidence="1" type="ORF">BLAHAN_06983</name>
</gene>